<feature type="transmembrane region" description="Helical" evidence="1">
    <location>
        <begin position="12"/>
        <end position="30"/>
    </location>
</feature>
<dbReference type="Pfam" id="PF02470">
    <property type="entry name" value="MlaD"/>
    <property type="match status" value="1"/>
</dbReference>
<evidence type="ECO:0000313" key="4">
    <source>
        <dbReference type="Proteomes" id="UP001500426"/>
    </source>
</evidence>
<accession>A0ABP7UEE6</accession>
<dbReference type="RefSeq" id="WP_345089548.1">
    <property type="nucleotide sequence ID" value="NZ_BAABCS010000003.1"/>
</dbReference>
<evidence type="ECO:0000256" key="1">
    <source>
        <dbReference type="SAM" id="Phobius"/>
    </source>
</evidence>
<sequence length="318" mass="35143">MEKSTNQKIKLGIFVIIGSLFFIIAIYFIGNKKDMFNETIQISAVFKNVNGLQHGNNVRFSGINVGTVKKIIIVNDSLIKVDMLIEEDIASHIKKDAMASIGSDGLVGNMIVNIIPGKKSNEMVKDGDVILSENKASTDEILKTINSTSENAKLITDNLVKITNQINSKKGTIGMLINDTVMSDDLKQTIYNLKVTTQSTSKSMANLNKIINDLNNKDNVVGALKDTVTGRKIKMIIVNLEKSSEQINKTITNLKDGKGALNYLSNDPKLVKQIDSTMINLNQASSKLNENLEALKHNFFFRGYFKKQEKAKAKAAKK</sequence>
<evidence type="ECO:0000259" key="2">
    <source>
        <dbReference type="Pfam" id="PF02470"/>
    </source>
</evidence>
<keyword evidence="4" id="KW-1185">Reference proteome</keyword>
<gene>
    <name evidence="3" type="ORF">GCM10022388_02730</name>
</gene>
<dbReference type="EMBL" id="BAABCS010000003">
    <property type="protein sequence ID" value="GAA4041540.1"/>
    <property type="molecule type" value="Genomic_DNA"/>
</dbReference>
<dbReference type="PANTHER" id="PTHR33371">
    <property type="entry name" value="INTERMEMBRANE PHOSPHOLIPID TRANSPORT SYSTEM BINDING PROTEIN MLAD-RELATED"/>
    <property type="match status" value="1"/>
</dbReference>
<dbReference type="Proteomes" id="UP001500426">
    <property type="component" value="Unassembled WGS sequence"/>
</dbReference>
<dbReference type="InterPro" id="IPR003399">
    <property type="entry name" value="Mce/MlaD"/>
</dbReference>
<organism evidence="3 4">
    <name type="scientific">Flavobacterium chungnamense</name>
    <dbReference type="NCBI Taxonomy" id="706182"/>
    <lineage>
        <taxon>Bacteria</taxon>
        <taxon>Pseudomonadati</taxon>
        <taxon>Bacteroidota</taxon>
        <taxon>Flavobacteriia</taxon>
        <taxon>Flavobacteriales</taxon>
        <taxon>Flavobacteriaceae</taxon>
        <taxon>Flavobacterium</taxon>
    </lineage>
</organism>
<evidence type="ECO:0000313" key="3">
    <source>
        <dbReference type="EMBL" id="GAA4041540.1"/>
    </source>
</evidence>
<keyword evidence="1" id="KW-0812">Transmembrane</keyword>
<comment type="caution">
    <text evidence="3">The sequence shown here is derived from an EMBL/GenBank/DDBJ whole genome shotgun (WGS) entry which is preliminary data.</text>
</comment>
<keyword evidence="1" id="KW-1133">Transmembrane helix</keyword>
<proteinExistence type="predicted"/>
<feature type="domain" description="Mce/MlaD" evidence="2">
    <location>
        <begin position="39"/>
        <end position="117"/>
    </location>
</feature>
<name>A0ABP7UEE6_9FLAO</name>
<reference evidence="4" key="1">
    <citation type="journal article" date="2019" name="Int. J. Syst. Evol. Microbiol.">
        <title>The Global Catalogue of Microorganisms (GCM) 10K type strain sequencing project: providing services to taxonomists for standard genome sequencing and annotation.</title>
        <authorList>
            <consortium name="The Broad Institute Genomics Platform"/>
            <consortium name="The Broad Institute Genome Sequencing Center for Infectious Disease"/>
            <person name="Wu L."/>
            <person name="Ma J."/>
        </authorList>
    </citation>
    <scope>NUCLEOTIDE SEQUENCE [LARGE SCALE GENOMIC DNA]</scope>
    <source>
        <strain evidence="4">JCM 17068</strain>
    </source>
</reference>
<dbReference type="PANTHER" id="PTHR33371:SF4">
    <property type="entry name" value="INTERMEMBRANE PHOSPHOLIPID TRANSPORT SYSTEM BINDING PROTEIN MLAD"/>
    <property type="match status" value="1"/>
</dbReference>
<protein>
    <recommendedName>
        <fullName evidence="2">Mce/MlaD domain-containing protein</fullName>
    </recommendedName>
</protein>
<dbReference type="InterPro" id="IPR052336">
    <property type="entry name" value="MlaD_Phospholipid_Transporter"/>
</dbReference>
<keyword evidence="1" id="KW-0472">Membrane</keyword>